<evidence type="ECO:0000313" key="3">
    <source>
        <dbReference type="EMBL" id="CDF33182.1"/>
    </source>
</evidence>
<dbReference type="Proteomes" id="UP000012073">
    <property type="component" value="Unassembled WGS sequence"/>
</dbReference>
<dbReference type="KEGG" id="ccp:CHC_T00002080001"/>
<proteinExistence type="predicted"/>
<reference evidence="4" key="1">
    <citation type="journal article" date="2013" name="Proc. Natl. Acad. Sci. U.S.A.">
        <title>Genome structure and metabolic features in the red seaweed Chondrus crispus shed light on evolution of the Archaeplastida.</title>
        <authorList>
            <person name="Collen J."/>
            <person name="Porcel B."/>
            <person name="Carre W."/>
            <person name="Ball S.G."/>
            <person name="Chaparro C."/>
            <person name="Tonon T."/>
            <person name="Barbeyron T."/>
            <person name="Michel G."/>
            <person name="Noel B."/>
            <person name="Valentin K."/>
            <person name="Elias M."/>
            <person name="Artiguenave F."/>
            <person name="Arun A."/>
            <person name="Aury J.M."/>
            <person name="Barbosa-Neto J.F."/>
            <person name="Bothwell J.H."/>
            <person name="Bouget F.Y."/>
            <person name="Brillet L."/>
            <person name="Cabello-Hurtado F."/>
            <person name="Capella-Gutierrez S."/>
            <person name="Charrier B."/>
            <person name="Cladiere L."/>
            <person name="Cock J.M."/>
            <person name="Coelho S.M."/>
            <person name="Colleoni C."/>
            <person name="Czjzek M."/>
            <person name="Da Silva C."/>
            <person name="Delage L."/>
            <person name="Denoeud F."/>
            <person name="Deschamps P."/>
            <person name="Dittami S.M."/>
            <person name="Gabaldon T."/>
            <person name="Gachon C.M."/>
            <person name="Groisillier A."/>
            <person name="Herve C."/>
            <person name="Jabbari K."/>
            <person name="Katinka M."/>
            <person name="Kloareg B."/>
            <person name="Kowalczyk N."/>
            <person name="Labadie K."/>
            <person name="Leblanc C."/>
            <person name="Lopez P.J."/>
            <person name="McLachlan D.H."/>
            <person name="Meslet-Cladiere L."/>
            <person name="Moustafa A."/>
            <person name="Nehr Z."/>
            <person name="Nyvall Collen P."/>
            <person name="Panaud O."/>
            <person name="Partensky F."/>
            <person name="Poulain J."/>
            <person name="Rensing S.A."/>
            <person name="Rousvoal S."/>
            <person name="Samson G."/>
            <person name="Symeonidi A."/>
            <person name="Weissenbach J."/>
            <person name="Zambounis A."/>
            <person name="Wincker P."/>
            <person name="Boyen C."/>
        </authorList>
    </citation>
    <scope>NUCLEOTIDE SEQUENCE [LARGE SCALE GENOMIC DNA]</scope>
    <source>
        <strain evidence="4">cv. Stackhouse</strain>
    </source>
</reference>
<keyword evidence="2" id="KW-0472">Membrane</keyword>
<feature type="transmembrane region" description="Helical" evidence="2">
    <location>
        <begin position="20"/>
        <end position="50"/>
    </location>
</feature>
<organism evidence="3 4">
    <name type="scientific">Chondrus crispus</name>
    <name type="common">Carrageen Irish moss</name>
    <name type="synonym">Polymorpha crispa</name>
    <dbReference type="NCBI Taxonomy" id="2769"/>
    <lineage>
        <taxon>Eukaryota</taxon>
        <taxon>Rhodophyta</taxon>
        <taxon>Florideophyceae</taxon>
        <taxon>Rhodymeniophycidae</taxon>
        <taxon>Gigartinales</taxon>
        <taxon>Gigartinaceae</taxon>
        <taxon>Chondrus</taxon>
    </lineage>
</organism>
<protein>
    <submittedName>
        <fullName evidence="3">Uncharacterized protein</fullName>
    </submittedName>
</protein>
<keyword evidence="4" id="KW-1185">Reference proteome</keyword>
<dbReference type="AlphaFoldDB" id="R7Q3R8"/>
<evidence type="ECO:0000256" key="2">
    <source>
        <dbReference type="SAM" id="Phobius"/>
    </source>
</evidence>
<keyword evidence="2" id="KW-0812">Transmembrane</keyword>
<evidence type="ECO:0000256" key="1">
    <source>
        <dbReference type="SAM" id="MobiDB-lite"/>
    </source>
</evidence>
<feature type="region of interest" description="Disordered" evidence="1">
    <location>
        <begin position="63"/>
        <end position="85"/>
    </location>
</feature>
<gene>
    <name evidence="3" type="ORF">CHC_T00002080001</name>
</gene>
<accession>R7Q3R8</accession>
<keyword evidence="2" id="KW-1133">Transmembrane helix</keyword>
<name>R7Q3R8_CHOCR</name>
<evidence type="ECO:0000313" key="4">
    <source>
        <dbReference type="Proteomes" id="UP000012073"/>
    </source>
</evidence>
<dbReference type="EMBL" id="HG001636">
    <property type="protein sequence ID" value="CDF33182.1"/>
    <property type="molecule type" value="Genomic_DNA"/>
</dbReference>
<dbReference type="RefSeq" id="XP_005712985.1">
    <property type="nucleotide sequence ID" value="XM_005712928.1"/>
</dbReference>
<sequence>MSDKLPASPAEYFLSARVTLFYWSLWSGSTCIHNNLVNAIMIGASLPLLLQVKRTFRRRRGNIAGNCRRDERSTSRSASLESRDE</sequence>
<dbReference type="Gramene" id="CDF33182">
    <property type="protein sequence ID" value="CDF33182"/>
    <property type="gene ID" value="CHC_T00002080001"/>
</dbReference>
<feature type="compositionally biased region" description="Polar residues" evidence="1">
    <location>
        <begin position="75"/>
        <end position="85"/>
    </location>
</feature>
<dbReference type="GeneID" id="17320703"/>